<dbReference type="InterPro" id="IPR015001">
    <property type="entry name" value="DUF1850"/>
</dbReference>
<dbReference type="AlphaFoldDB" id="A0A7D3Y9Q2"/>
<gene>
    <name evidence="1" type="ORF">GXN76_07975</name>
</gene>
<proteinExistence type="predicted"/>
<dbReference type="Proteomes" id="UP000503088">
    <property type="component" value="Chromosome"/>
</dbReference>
<reference evidence="1 2" key="1">
    <citation type="submission" date="2020-01" db="EMBL/GenBank/DDBJ databases">
        <authorList>
            <person name="Gulvik C.A."/>
            <person name="Batra D.G."/>
        </authorList>
    </citation>
    <scope>NUCLEOTIDE SEQUENCE [LARGE SCALE GENOMIC DNA]</scope>
    <source>
        <strain evidence="1 2">W9323</strain>
    </source>
</reference>
<dbReference type="Pfam" id="PF08905">
    <property type="entry name" value="DUF1850"/>
    <property type="match status" value="1"/>
</dbReference>
<dbReference type="KEGG" id="kpul:GXN76_07975"/>
<evidence type="ECO:0000313" key="2">
    <source>
        <dbReference type="Proteomes" id="UP000503088"/>
    </source>
</evidence>
<sequence>MLLIPLFFPVSQVEIRNYETGKVIFRTPIEEGDILELSWIHSIEKTPWLERYQAEDDRWILKEVRVKSFGAGVDVEAPVVEVKDGWTVMREMNRSFRQLRFLYSRNVNYTMYINGLSVDLTGQIPHHTPVDVRIRKIPRIIAVMK</sequence>
<dbReference type="RefSeq" id="WP_173222092.1">
    <property type="nucleotide sequence ID" value="NZ_CP048104.1"/>
</dbReference>
<protein>
    <submittedName>
        <fullName evidence="1">DUF1850 domain-containing protein</fullName>
    </submittedName>
</protein>
<name>A0A7D3Y9Q2_9BACL</name>
<dbReference type="EMBL" id="CP048104">
    <property type="protein sequence ID" value="QKG84421.1"/>
    <property type="molecule type" value="Genomic_DNA"/>
</dbReference>
<organism evidence="1 2">
    <name type="scientific">Kroppenstedtia pulmonis</name>
    <dbReference type="NCBI Taxonomy" id="1380685"/>
    <lineage>
        <taxon>Bacteria</taxon>
        <taxon>Bacillati</taxon>
        <taxon>Bacillota</taxon>
        <taxon>Bacilli</taxon>
        <taxon>Bacillales</taxon>
        <taxon>Thermoactinomycetaceae</taxon>
        <taxon>Kroppenstedtia</taxon>
    </lineage>
</organism>
<evidence type="ECO:0000313" key="1">
    <source>
        <dbReference type="EMBL" id="QKG84421.1"/>
    </source>
</evidence>
<accession>A0A7D3Y9Q2</accession>
<keyword evidence="2" id="KW-1185">Reference proteome</keyword>